<dbReference type="PROSITE" id="PS51257">
    <property type="entry name" value="PROKAR_LIPOPROTEIN"/>
    <property type="match status" value="1"/>
</dbReference>
<dbReference type="PROSITE" id="PS00141">
    <property type="entry name" value="ASP_PROTEASE"/>
    <property type="match status" value="1"/>
</dbReference>
<accession>A0ABT3Q879</accession>
<feature type="compositionally biased region" description="Low complexity" evidence="1">
    <location>
        <begin position="344"/>
        <end position="403"/>
    </location>
</feature>
<dbReference type="SUPFAM" id="SSF50630">
    <property type="entry name" value="Acid proteases"/>
    <property type="match status" value="2"/>
</dbReference>
<dbReference type="CDD" id="cd05483">
    <property type="entry name" value="retropepsin_like_bacteria"/>
    <property type="match status" value="2"/>
</dbReference>
<dbReference type="InterPro" id="IPR001969">
    <property type="entry name" value="Aspartic_peptidase_AS"/>
</dbReference>
<organism evidence="2 3">
    <name type="scientific">Acetobacter farinalis</name>
    <dbReference type="NCBI Taxonomy" id="1260984"/>
    <lineage>
        <taxon>Bacteria</taxon>
        <taxon>Pseudomonadati</taxon>
        <taxon>Pseudomonadota</taxon>
        <taxon>Alphaproteobacteria</taxon>
        <taxon>Acetobacterales</taxon>
        <taxon>Acetobacteraceae</taxon>
        <taxon>Acetobacter</taxon>
    </lineage>
</organism>
<proteinExistence type="predicted"/>
<keyword evidence="3" id="KW-1185">Reference proteome</keyword>
<dbReference type="EMBL" id="JAPIUX010000008">
    <property type="protein sequence ID" value="MCX2561476.1"/>
    <property type="molecule type" value="Genomic_DNA"/>
</dbReference>
<gene>
    <name evidence="2" type="ORF">OQ252_08730</name>
</gene>
<evidence type="ECO:0000313" key="3">
    <source>
        <dbReference type="Proteomes" id="UP001526446"/>
    </source>
</evidence>
<dbReference type="RefSeq" id="WP_265794495.1">
    <property type="nucleotide sequence ID" value="NZ_JAPIUX010000008.1"/>
</dbReference>
<dbReference type="Pfam" id="PF13650">
    <property type="entry name" value="Asp_protease_2"/>
    <property type="match status" value="1"/>
</dbReference>
<comment type="caution">
    <text evidence="2">The sequence shown here is derived from an EMBL/GenBank/DDBJ whole genome shotgun (WGS) entry which is preliminary data.</text>
</comment>
<dbReference type="Gene3D" id="2.40.70.10">
    <property type="entry name" value="Acid Proteases"/>
    <property type="match status" value="2"/>
</dbReference>
<name>A0ABT3Q879_9PROT</name>
<dbReference type="Proteomes" id="UP001526446">
    <property type="component" value="Unassembled WGS sequence"/>
</dbReference>
<dbReference type="Pfam" id="PF13975">
    <property type="entry name" value="gag-asp_proteas"/>
    <property type="match status" value="1"/>
</dbReference>
<dbReference type="InterPro" id="IPR034122">
    <property type="entry name" value="Retropepsin-like_bacterial"/>
</dbReference>
<reference evidence="2 3" key="1">
    <citation type="submission" date="2022-11" db="EMBL/GenBank/DDBJ databases">
        <title>Genome sequencing of Acetobacter type strain.</title>
        <authorList>
            <person name="Heo J."/>
            <person name="Lee D."/>
            <person name="Han B.-H."/>
            <person name="Hong S.-B."/>
            <person name="Kwon S.-W."/>
        </authorList>
    </citation>
    <scope>NUCLEOTIDE SEQUENCE [LARGE SCALE GENOMIC DNA]</scope>
    <source>
        <strain evidence="2 3">KACC 21251</strain>
    </source>
</reference>
<evidence type="ECO:0000256" key="1">
    <source>
        <dbReference type="SAM" id="MobiDB-lite"/>
    </source>
</evidence>
<sequence>MRKTGLKVIVPLLALAGCAEQGGGCHIATLGALPVLNKSGSPIVGVTLNGQNAAMIVDSGADISMVSEAASKQFGLIATGAVVPLTGVTGGLMAPVMRADKLSLGSASTEEIFLTETTRSFGGSIEGRPIIGLFGADFLQAYDVVFDLPAHTISLFQVHGCSSPTPTWEGKTSKFEVSRVGPGGRISTTLRLNDQKIDAIVDSGAWHTTVLPRQARKAGVSKDMLAQDIHIDSSGVNGSHRKGSLHRFASIQVGDERFLKPVLAVSPMETDGYALLGADFLRRNRVWISYRNEEAYVQRLAPPEQDQTFQVRIRYRKVPAGGSGSGTPAQVPSPGAPFTGQPQSAWAPASAAPAPGVPASSLPVSNAPAGGLPVSGGSASGVSVPGASPAASEAGPAGQVSTP</sequence>
<feature type="region of interest" description="Disordered" evidence="1">
    <location>
        <begin position="318"/>
        <end position="403"/>
    </location>
</feature>
<evidence type="ECO:0000313" key="2">
    <source>
        <dbReference type="EMBL" id="MCX2561476.1"/>
    </source>
</evidence>
<protein>
    <submittedName>
        <fullName evidence="2">Retroviral-like aspartic protease family protein</fullName>
    </submittedName>
</protein>
<dbReference type="InterPro" id="IPR021109">
    <property type="entry name" value="Peptidase_aspartic_dom_sf"/>
</dbReference>